<proteinExistence type="predicted"/>
<dbReference type="InterPro" id="IPR019349">
    <property type="entry name" value="Ribosomal_mS35_mit"/>
</dbReference>
<feature type="compositionally biased region" description="Basic and acidic residues" evidence="1">
    <location>
        <begin position="1"/>
        <end position="11"/>
    </location>
</feature>
<dbReference type="EMBL" id="MU006093">
    <property type="protein sequence ID" value="KAF2840155.1"/>
    <property type="molecule type" value="Genomic_DNA"/>
</dbReference>
<sequence length="265" mass="30669">MFDVIDRRPPREPYLPPPVRDNRGFWQDGEKEAVAPDEEFKGDDMSSLAHGELELHRERREYMRLAAWEMPLLSKLAKPFNPPQKTHPLRFRYTTYMGEQHPAEPKVVVEFCPSDLPSLSPQQTRKFIKLCGPRYNPGTEIVKMSCESFTTAAENKRYLSDMVDALIAEAQDPKDTFEDVPFDFRHHKEKKKPEFPKEWLLTETRKKILEAKRAGQELEDQRKVDDGKLIDGGVLVEEALKRLPVNAPVMEEVISRGRGKAGRKR</sequence>
<dbReference type="AlphaFoldDB" id="A0A9P4SE79"/>
<evidence type="ECO:0000313" key="3">
    <source>
        <dbReference type="EMBL" id="KAF2840155.1"/>
    </source>
</evidence>
<dbReference type="GO" id="GO:0003735">
    <property type="term" value="F:structural constituent of ribosome"/>
    <property type="evidence" value="ECO:0007669"/>
    <property type="project" value="InterPro"/>
</dbReference>
<protein>
    <recommendedName>
        <fullName evidence="2">Small ribosomal subunit protein mS35 mitochondrial conserved domain-containing protein</fullName>
    </recommendedName>
</protein>
<dbReference type="OrthoDB" id="283424at2759"/>
<feature type="region of interest" description="Disordered" evidence="1">
    <location>
        <begin position="1"/>
        <end position="29"/>
    </location>
</feature>
<dbReference type="GO" id="GO:0005763">
    <property type="term" value="C:mitochondrial small ribosomal subunit"/>
    <property type="evidence" value="ECO:0007669"/>
    <property type="project" value="TreeGrafter"/>
</dbReference>
<dbReference type="PANTHER" id="PTHR13490">
    <property type="entry name" value="MITOCHONDRIAL 28S RIBOSOMAL PROTEIN S28"/>
    <property type="match status" value="1"/>
</dbReference>
<dbReference type="PANTHER" id="PTHR13490:SF0">
    <property type="entry name" value="SMALL RIBOSOMAL SUBUNIT PROTEIN MS35"/>
    <property type="match status" value="1"/>
</dbReference>
<feature type="compositionally biased region" description="Basic and acidic residues" evidence="1">
    <location>
        <begin position="20"/>
        <end position="29"/>
    </location>
</feature>
<dbReference type="Proteomes" id="UP000799429">
    <property type="component" value="Unassembled WGS sequence"/>
</dbReference>
<dbReference type="Pfam" id="PF10213">
    <property type="entry name" value="MRP-S28"/>
    <property type="match status" value="1"/>
</dbReference>
<feature type="domain" description="Small ribosomal subunit protein mS35 mitochondrial conserved" evidence="2">
    <location>
        <begin position="79"/>
        <end position="199"/>
    </location>
</feature>
<evidence type="ECO:0000313" key="4">
    <source>
        <dbReference type="Proteomes" id="UP000799429"/>
    </source>
</evidence>
<gene>
    <name evidence="3" type="ORF">M501DRAFT_931917</name>
</gene>
<organism evidence="3 4">
    <name type="scientific">Patellaria atrata CBS 101060</name>
    <dbReference type="NCBI Taxonomy" id="1346257"/>
    <lineage>
        <taxon>Eukaryota</taxon>
        <taxon>Fungi</taxon>
        <taxon>Dikarya</taxon>
        <taxon>Ascomycota</taxon>
        <taxon>Pezizomycotina</taxon>
        <taxon>Dothideomycetes</taxon>
        <taxon>Dothideomycetes incertae sedis</taxon>
        <taxon>Patellariales</taxon>
        <taxon>Patellariaceae</taxon>
        <taxon>Patellaria</taxon>
    </lineage>
</organism>
<name>A0A9P4SE79_9PEZI</name>
<comment type="caution">
    <text evidence="3">The sequence shown here is derived from an EMBL/GenBank/DDBJ whole genome shotgun (WGS) entry which is preliminary data.</text>
</comment>
<keyword evidence="4" id="KW-1185">Reference proteome</keyword>
<accession>A0A9P4SE79</accession>
<reference evidence="3" key="1">
    <citation type="journal article" date="2020" name="Stud. Mycol.">
        <title>101 Dothideomycetes genomes: a test case for predicting lifestyles and emergence of pathogens.</title>
        <authorList>
            <person name="Haridas S."/>
            <person name="Albert R."/>
            <person name="Binder M."/>
            <person name="Bloem J."/>
            <person name="Labutti K."/>
            <person name="Salamov A."/>
            <person name="Andreopoulos B."/>
            <person name="Baker S."/>
            <person name="Barry K."/>
            <person name="Bills G."/>
            <person name="Bluhm B."/>
            <person name="Cannon C."/>
            <person name="Castanera R."/>
            <person name="Culley D."/>
            <person name="Daum C."/>
            <person name="Ezra D."/>
            <person name="Gonzalez J."/>
            <person name="Henrissat B."/>
            <person name="Kuo A."/>
            <person name="Liang C."/>
            <person name="Lipzen A."/>
            <person name="Lutzoni F."/>
            <person name="Magnuson J."/>
            <person name="Mondo S."/>
            <person name="Nolan M."/>
            <person name="Ohm R."/>
            <person name="Pangilinan J."/>
            <person name="Park H.-J."/>
            <person name="Ramirez L."/>
            <person name="Alfaro M."/>
            <person name="Sun H."/>
            <person name="Tritt A."/>
            <person name="Yoshinaga Y."/>
            <person name="Zwiers L.-H."/>
            <person name="Turgeon B."/>
            <person name="Goodwin S."/>
            <person name="Spatafora J."/>
            <person name="Crous P."/>
            <person name="Grigoriev I."/>
        </authorList>
    </citation>
    <scope>NUCLEOTIDE SEQUENCE</scope>
    <source>
        <strain evidence="3">CBS 101060</strain>
    </source>
</reference>
<evidence type="ECO:0000259" key="2">
    <source>
        <dbReference type="Pfam" id="PF10213"/>
    </source>
</evidence>
<dbReference type="GO" id="GO:0032543">
    <property type="term" value="P:mitochondrial translation"/>
    <property type="evidence" value="ECO:0007669"/>
    <property type="project" value="InterPro"/>
</dbReference>
<evidence type="ECO:0000256" key="1">
    <source>
        <dbReference type="SAM" id="MobiDB-lite"/>
    </source>
</evidence>
<dbReference type="InterPro" id="IPR039848">
    <property type="entry name" value="Ribosomal_mS35_mt"/>
</dbReference>